<comment type="similarity">
    <text evidence="2 8">Belongs to the glycosyltransferase 92 family.</text>
</comment>
<comment type="subcellular location">
    <subcellularLocation>
        <location evidence="1">Membrane</location>
        <topology evidence="1">Single-pass membrane protein</topology>
    </subcellularLocation>
</comment>
<accession>A0A1I7T6J3</accession>
<proteinExistence type="inferred from homology"/>
<dbReference type="PANTHER" id="PTHR21461:SF84">
    <property type="entry name" value="GLYCOSYLTRANSFERASE FAMILY 92 PROTEIN"/>
    <property type="match status" value="1"/>
</dbReference>
<dbReference type="InterPro" id="IPR008166">
    <property type="entry name" value="Glyco_transf_92"/>
</dbReference>
<keyword evidence="4 8" id="KW-0808">Transferase</keyword>
<sequence length="470" mass="55609">MGLHVTVSSVYRFLFVLFLLLGLNYLLFYEDARKLNTELQTSQCEVPEWNQIETDSVSTSLWNAMSRWLWMALDLSKENNQNYTSIILIGAYVYPEYISITLNSQFMVKQRLYCRYFDCKKQEIYGSEWQGIVFPESVVQCPRRIGAEFVGVSRETEEEIKNPMRLVFRNYDKPVHDLAICVAPLYGSEPKWIQIVEFIEHHKMEGATFFYFHIGNISDYDRRVLDEYVNNGDIEVKVMQEKYERPFYAWQLIEIQDCHMRAKYHSKWTTFIDIDERISTSNGLLNLLNSVDNGKLAEVQMPILNIVKSGNAPEKYENEEQVRREMISMKYNKTAGPTWDASKALIRPEKVSLVIWMNLYKDRLQIGIMSIHYAVALDPGYTTKRINHQRIVLRHYRTNYDRENSNNWERGKRLTEAPLPLEFSSELRKRVVEKVQDVYEKVPVNCSTIPEYMWKSRKFPDPCERMLITW</sequence>
<evidence type="ECO:0000256" key="2">
    <source>
        <dbReference type="ARBA" id="ARBA00007647"/>
    </source>
</evidence>
<keyword evidence="7 8" id="KW-0472">Membrane</keyword>
<keyword evidence="5 8" id="KW-0812">Transmembrane</keyword>
<dbReference type="Pfam" id="PF01697">
    <property type="entry name" value="Glyco_transf_92"/>
    <property type="match status" value="1"/>
</dbReference>
<evidence type="ECO:0000313" key="9">
    <source>
        <dbReference type="Proteomes" id="UP000095282"/>
    </source>
</evidence>
<dbReference type="eggNOG" id="KOG4735">
    <property type="taxonomic scope" value="Eukaryota"/>
</dbReference>
<dbReference type="WBParaSite" id="Csp11.Scaffold522.g2894.t1">
    <property type="protein sequence ID" value="Csp11.Scaffold522.g2894.t1"/>
    <property type="gene ID" value="Csp11.Scaffold522.g2894"/>
</dbReference>
<organism evidence="9 10">
    <name type="scientific">Caenorhabditis tropicalis</name>
    <dbReference type="NCBI Taxonomy" id="1561998"/>
    <lineage>
        <taxon>Eukaryota</taxon>
        <taxon>Metazoa</taxon>
        <taxon>Ecdysozoa</taxon>
        <taxon>Nematoda</taxon>
        <taxon>Chromadorea</taxon>
        <taxon>Rhabditida</taxon>
        <taxon>Rhabditina</taxon>
        <taxon>Rhabditomorpha</taxon>
        <taxon>Rhabditoidea</taxon>
        <taxon>Rhabditidae</taxon>
        <taxon>Peloderinae</taxon>
        <taxon>Caenorhabditis</taxon>
    </lineage>
</organism>
<reference evidence="10" key="1">
    <citation type="submission" date="2016-11" db="UniProtKB">
        <authorList>
            <consortium name="WormBaseParasite"/>
        </authorList>
    </citation>
    <scope>IDENTIFICATION</scope>
</reference>
<evidence type="ECO:0000256" key="7">
    <source>
        <dbReference type="ARBA" id="ARBA00023136"/>
    </source>
</evidence>
<dbReference type="PANTHER" id="PTHR21461">
    <property type="entry name" value="GLYCOSYLTRANSFERASE FAMILY 92 PROTEIN"/>
    <property type="match status" value="1"/>
</dbReference>
<name>A0A1I7T6J3_9PELO</name>
<dbReference type="GO" id="GO:0005737">
    <property type="term" value="C:cytoplasm"/>
    <property type="evidence" value="ECO:0007669"/>
    <property type="project" value="TreeGrafter"/>
</dbReference>
<dbReference type="EC" id="2.4.1.-" evidence="8"/>
<evidence type="ECO:0000256" key="6">
    <source>
        <dbReference type="ARBA" id="ARBA00022989"/>
    </source>
</evidence>
<evidence type="ECO:0000256" key="8">
    <source>
        <dbReference type="RuleBase" id="RU366017"/>
    </source>
</evidence>
<keyword evidence="9" id="KW-1185">Reference proteome</keyword>
<evidence type="ECO:0000256" key="3">
    <source>
        <dbReference type="ARBA" id="ARBA00022676"/>
    </source>
</evidence>
<keyword evidence="3 8" id="KW-0328">Glycosyltransferase</keyword>
<dbReference type="GO" id="GO:0016757">
    <property type="term" value="F:glycosyltransferase activity"/>
    <property type="evidence" value="ECO:0007669"/>
    <property type="project" value="UniProtKB-UniRule"/>
</dbReference>
<protein>
    <recommendedName>
        <fullName evidence="8">Glycosyltransferase family 92 protein</fullName>
        <ecNumber evidence="8">2.4.1.-</ecNumber>
    </recommendedName>
</protein>
<dbReference type="AlphaFoldDB" id="A0A1I7T6J3"/>
<feature type="transmembrane region" description="Helical" evidence="8">
    <location>
        <begin position="12"/>
        <end position="29"/>
    </location>
</feature>
<dbReference type="GO" id="GO:0016020">
    <property type="term" value="C:membrane"/>
    <property type="evidence" value="ECO:0007669"/>
    <property type="project" value="UniProtKB-SubCell"/>
</dbReference>
<evidence type="ECO:0000313" key="10">
    <source>
        <dbReference type="WBParaSite" id="Csp11.Scaffold522.g2894.t1"/>
    </source>
</evidence>
<evidence type="ECO:0000256" key="1">
    <source>
        <dbReference type="ARBA" id="ARBA00004167"/>
    </source>
</evidence>
<evidence type="ECO:0000256" key="4">
    <source>
        <dbReference type="ARBA" id="ARBA00022679"/>
    </source>
</evidence>
<evidence type="ECO:0000256" key="5">
    <source>
        <dbReference type="ARBA" id="ARBA00022692"/>
    </source>
</evidence>
<keyword evidence="6 8" id="KW-1133">Transmembrane helix</keyword>
<dbReference type="Proteomes" id="UP000095282">
    <property type="component" value="Unplaced"/>
</dbReference>